<keyword evidence="2" id="KW-0812">Transmembrane</keyword>
<evidence type="ECO:0000313" key="4">
    <source>
        <dbReference type="EMBL" id="MBG0562538.1"/>
    </source>
</evidence>
<dbReference type="Proteomes" id="UP000598146">
    <property type="component" value="Unassembled WGS sequence"/>
</dbReference>
<feature type="transmembrane region" description="Helical" evidence="2">
    <location>
        <begin position="150"/>
        <end position="171"/>
    </location>
</feature>
<feature type="region of interest" description="Disordered" evidence="1">
    <location>
        <begin position="49"/>
        <end position="72"/>
    </location>
</feature>
<feature type="region of interest" description="Disordered" evidence="1">
    <location>
        <begin position="124"/>
        <end position="144"/>
    </location>
</feature>
<keyword evidence="2" id="KW-1133">Transmembrane helix</keyword>
<evidence type="ECO:0000313" key="5">
    <source>
        <dbReference type="Proteomes" id="UP000598146"/>
    </source>
</evidence>
<dbReference type="Pfam" id="PF10708">
    <property type="entry name" value="DUF2510"/>
    <property type="match status" value="1"/>
</dbReference>
<dbReference type="InterPro" id="IPR018929">
    <property type="entry name" value="DUF2510"/>
</dbReference>
<proteinExistence type="predicted"/>
<keyword evidence="5" id="KW-1185">Reference proteome</keyword>
<dbReference type="EMBL" id="JADQTO010000005">
    <property type="protein sequence ID" value="MBG0562538.1"/>
    <property type="molecule type" value="Genomic_DNA"/>
</dbReference>
<keyword evidence="2" id="KW-0472">Membrane</keyword>
<gene>
    <name evidence="4" type="ORF">I4J89_13820</name>
</gene>
<organism evidence="4 5">
    <name type="scientific">Actinoplanes aureus</name>
    <dbReference type="NCBI Taxonomy" id="2792083"/>
    <lineage>
        <taxon>Bacteria</taxon>
        <taxon>Bacillati</taxon>
        <taxon>Actinomycetota</taxon>
        <taxon>Actinomycetes</taxon>
        <taxon>Micromonosporales</taxon>
        <taxon>Micromonosporaceae</taxon>
        <taxon>Actinoplanes</taxon>
    </lineage>
</organism>
<protein>
    <submittedName>
        <fullName evidence="4">DUF2510 domain-containing protein</fullName>
    </submittedName>
</protein>
<evidence type="ECO:0000259" key="3">
    <source>
        <dbReference type="Pfam" id="PF10708"/>
    </source>
</evidence>
<reference evidence="4" key="1">
    <citation type="submission" date="2020-11" db="EMBL/GenBank/DDBJ databases">
        <title>Isolation and identification of active actinomycetes.</title>
        <authorList>
            <person name="Sun X."/>
        </authorList>
    </citation>
    <scope>NUCLEOTIDE SEQUENCE</scope>
    <source>
        <strain evidence="4">NEAU-A11</strain>
    </source>
</reference>
<sequence length="215" mass="21606">MTDPAPAGWYADPSGLPALRWWDGREWTAHLQPGGAAMPPTTISAGWRGGLATKPAGEPVPGPHTAEPSSGEIFAPHSAEITAPSITTPAAPLPASPGYAHGGAFLSQPVDSVSAQLGYTTPAGMPAAAPSAPPAASGGRTDPGPEKRTVVVGAVSLVINPLLLCSLYAIVMGLRAIRESAPGSPARRNGTFAVALGAGGVLTQIGYATALYFLL</sequence>
<evidence type="ECO:0000256" key="2">
    <source>
        <dbReference type="SAM" id="Phobius"/>
    </source>
</evidence>
<dbReference type="RefSeq" id="WP_196414303.1">
    <property type="nucleotide sequence ID" value="NZ_JADQTO010000005.1"/>
</dbReference>
<dbReference type="AlphaFoldDB" id="A0A931C8P0"/>
<feature type="compositionally biased region" description="Low complexity" evidence="1">
    <location>
        <begin position="124"/>
        <end position="139"/>
    </location>
</feature>
<feature type="domain" description="DUF2510" evidence="3">
    <location>
        <begin position="7"/>
        <end position="39"/>
    </location>
</feature>
<accession>A0A931C8P0</accession>
<comment type="caution">
    <text evidence="4">The sequence shown here is derived from an EMBL/GenBank/DDBJ whole genome shotgun (WGS) entry which is preliminary data.</text>
</comment>
<feature type="transmembrane region" description="Helical" evidence="2">
    <location>
        <begin position="192"/>
        <end position="214"/>
    </location>
</feature>
<evidence type="ECO:0000256" key="1">
    <source>
        <dbReference type="SAM" id="MobiDB-lite"/>
    </source>
</evidence>
<name>A0A931C8P0_9ACTN</name>